<reference evidence="2 3" key="1">
    <citation type="submission" date="2019-04" db="EMBL/GenBank/DDBJ databases">
        <title>A pseudo-fructophilic Leuconostoc citreum strain F192-5 isolated from peel of satsuma mandarin: the first report for isolation and characterization of strain-dependent fructophilic-like characteristics.</title>
        <authorList>
            <person name="Maeno S."/>
            <person name="Tanizawa Y."/>
            <person name="Kajikawa A."/>
            <person name="Kanesaki Y."/>
            <person name="Kubota E."/>
            <person name="Arita M."/>
            <person name="Leon D."/>
            <person name="Endo A."/>
        </authorList>
    </citation>
    <scope>NUCLEOTIDE SEQUENCE [LARGE SCALE GENOMIC DNA]</scope>
    <source>
        <strain evidence="2 3">F192-5</strain>
    </source>
</reference>
<feature type="transmembrane region" description="Helical" evidence="1">
    <location>
        <begin position="187"/>
        <end position="220"/>
    </location>
</feature>
<dbReference type="AlphaFoldDB" id="A0A5A5TYC7"/>
<feature type="transmembrane region" description="Helical" evidence="1">
    <location>
        <begin position="412"/>
        <end position="430"/>
    </location>
</feature>
<keyword evidence="1" id="KW-0472">Membrane</keyword>
<feature type="transmembrane region" description="Helical" evidence="1">
    <location>
        <begin position="331"/>
        <end position="348"/>
    </location>
</feature>
<dbReference type="EMBL" id="BJJW01000002">
    <property type="protein sequence ID" value="GDZ82912.1"/>
    <property type="molecule type" value="Genomic_DNA"/>
</dbReference>
<proteinExistence type="predicted"/>
<feature type="transmembrane region" description="Helical" evidence="1">
    <location>
        <begin position="299"/>
        <end position="319"/>
    </location>
</feature>
<protein>
    <recommendedName>
        <fullName evidence="4">YfhO family protein</fullName>
    </recommendedName>
</protein>
<dbReference type="Proteomes" id="UP000323274">
    <property type="component" value="Unassembled WGS sequence"/>
</dbReference>
<evidence type="ECO:0000256" key="1">
    <source>
        <dbReference type="SAM" id="Phobius"/>
    </source>
</evidence>
<feature type="transmembrane region" description="Helical" evidence="1">
    <location>
        <begin position="105"/>
        <end position="127"/>
    </location>
</feature>
<feature type="transmembrane region" description="Helical" evidence="1">
    <location>
        <begin position="360"/>
        <end position="381"/>
    </location>
</feature>
<feature type="transmembrane region" description="Helical" evidence="1">
    <location>
        <begin position="232"/>
        <end position="257"/>
    </location>
</feature>
<feature type="transmembrane region" description="Helical" evidence="1">
    <location>
        <begin position="450"/>
        <end position="467"/>
    </location>
</feature>
<keyword evidence="1" id="KW-1133">Transmembrane helix</keyword>
<feature type="transmembrane region" description="Helical" evidence="1">
    <location>
        <begin position="717"/>
        <end position="738"/>
    </location>
</feature>
<comment type="caution">
    <text evidence="2">The sequence shown here is derived from an EMBL/GenBank/DDBJ whole genome shotgun (WGS) entry which is preliminary data.</text>
</comment>
<sequence>MIMMNKHKQNEWPITFKNVGLITLVIVGLSLIPLIFFHRFYFLDDTQRGAIGQWYEVGKLLSQGHLPIFNAAAQGSGNYLAEGQWGTFSPLVWLIAFTVYHSSNFVIFSTVFKIILLVVLGLGAFFLAHSMHVDKKYAIIYGFITPFVGFTLFAGAASWVTDLMVSALFPWFWWALRRFLEKNTGPILVFLIGYSIITIGYVFGTIMLIMTMLGSLIAFIMNKHWQSVKKTVLLGVSLAAATIAVYLPGIAIATVTLRNTSGIFNNNFLSPNLSDLLFSFSPVGYSEMNSWWTAGGVTYMPFMYIGWPLLLIAFLNFKAIRSFINNHKTDLIQWVVPFLLAFLLLFGPDSVGPLRFPVRMMAYFGQLLLLMLVMVISQVGLTFNKARIWFLTSIVLLGTYLEVSNTPARLKSVLVINLIIGLVIIAIAYISSGGKKFQYKNYRFNIKKPAITILSLAIVISFFSMIVQQRTIGRQRDSIQQQHITYRYVDYDMPAKKADILNMAKKYKGNTVVLGNSSHIIMGNDWYVTDNDSMNVYTPVGFKKFSDDFRGGDPTRIPVKHYNKLFTLDKTTQLPLVDLLKIDTIAVGNEDDKKIYQNLIHRKNVPNGWRLTSYNRDFAVIQRNVSVGQVGSVAWSSLNSIKQVANNNYQVKIYVPAHDKNEKVVFSRTAWPGYHVIGHGAKLITPLRGYLTQIEVPASHVPKTITLRFEPPMLKPAFVLVVFSVVFTLSWSLIRMLIKVVGRN</sequence>
<feature type="transmembrane region" description="Helical" evidence="1">
    <location>
        <begin position="139"/>
        <end position="160"/>
    </location>
</feature>
<evidence type="ECO:0008006" key="4">
    <source>
        <dbReference type="Google" id="ProtNLM"/>
    </source>
</evidence>
<evidence type="ECO:0000313" key="2">
    <source>
        <dbReference type="EMBL" id="GDZ82912.1"/>
    </source>
</evidence>
<organism evidence="2 3">
    <name type="scientific">Leuconostoc citreum</name>
    <dbReference type="NCBI Taxonomy" id="33964"/>
    <lineage>
        <taxon>Bacteria</taxon>
        <taxon>Bacillati</taxon>
        <taxon>Bacillota</taxon>
        <taxon>Bacilli</taxon>
        <taxon>Lactobacillales</taxon>
        <taxon>Lactobacillaceae</taxon>
        <taxon>Leuconostoc</taxon>
    </lineage>
</organism>
<feature type="transmembrane region" description="Helical" evidence="1">
    <location>
        <begin position="21"/>
        <end position="41"/>
    </location>
</feature>
<gene>
    <name evidence="2" type="ORF">LCIT_01540</name>
</gene>
<keyword evidence="1" id="KW-0812">Transmembrane</keyword>
<accession>A0A5A5TYC7</accession>
<name>A0A5A5TYC7_LEUCI</name>
<evidence type="ECO:0000313" key="3">
    <source>
        <dbReference type="Proteomes" id="UP000323274"/>
    </source>
</evidence>